<evidence type="ECO:0000313" key="3">
    <source>
        <dbReference type="EMBL" id="GMA24814.1"/>
    </source>
</evidence>
<gene>
    <name evidence="3" type="ORF">GCM10025864_25730</name>
</gene>
<sequence length="368" mass="38154">MPTVPPEAGTPTVTVLATHLDTPWGLAALPGGTVLVTERDQARVVVVDLASGKQTDVGGAGADELRSSTVHAGESGLLGVALSPSFASDGRVFLYRTTAQGNEVVRARLTLGSSPSLGELTAVVTGIPSAQVHNGGRLAFGPDGDLYVTTGDATAGTHAQDPDSLGGKILRVTQDGKAAPDNPSGTRVWTLGHRNVQGIGWDASQRMFASEFGQDTWDELNQVVPGKNYGWPEVEGKRADGAGTDPANPPADYQDPLVTWRTSDASPSGLAVSDSAVYLTGLRGETLWRVPLQPAVAGTSTSARATVGTPQRLLHGADGRLRTVMLDPTVEDTPTTDTLLVLTSNTDGRGNPGSDDDRLLRVTVPNAG</sequence>
<proteinExistence type="predicted"/>
<dbReference type="InterPro" id="IPR012938">
    <property type="entry name" value="Glc/Sorbosone_DH"/>
</dbReference>
<keyword evidence="4" id="KW-1185">Reference proteome</keyword>
<accession>A0ABQ6I4R8</accession>
<feature type="region of interest" description="Disordered" evidence="1">
    <location>
        <begin position="345"/>
        <end position="368"/>
    </location>
</feature>
<dbReference type="InterPro" id="IPR011041">
    <property type="entry name" value="Quinoprot_gluc/sorb_DH_b-prop"/>
</dbReference>
<dbReference type="PANTHER" id="PTHR19328:SF13">
    <property type="entry name" value="HIPL1 PROTEIN"/>
    <property type="match status" value="1"/>
</dbReference>
<dbReference type="Proteomes" id="UP001157091">
    <property type="component" value="Unassembled WGS sequence"/>
</dbReference>
<evidence type="ECO:0000259" key="2">
    <source>
        <dbReference type="Pfam" id="PF07995"/>
    </source>
</evidence>
<comment type="caution">
    <text evidence="3">The sequence shown here is derived from an EMBL/GenBank/DDBJ whole genome shotgun (WGS) entry which is preliminary data.</text>
</comment>
<dbReference type="Gene3D" id="2.120.10.30">
    <property type="entry name" value="TolB, C-terminal domain"/>
    <property type="match status" value="1"/>
</dbReference>
<protein>
    <recommendedName>
        <fullName evidence="2">Glucose/Sorbosone dehydrogenase domain-containing protein</fullName>
    </recommendedName>
</protein>
<dbReference type="InterPro" id="IPR011042">
    <property type="entry name" value="6-blade_b-propeller_TolB-like"/>
</dbReference>
<evidence type="ECO:0000256" key="1">
    <source>
        <dbReference type="SAM" id="MobiDB-lite"/>
    </source>
</evidence>
<evidence type="ECO:0000313" key="4">
    <source>
        <dbReference type="Proteomes" id="UP001157091"/>
    </source>
</evidence>
<reference evidence="4" key="1">
    <citation type="journal article" date="2019" name="Int. J. Syst. Evol. Microbiol.">
        <title>The Global Catalogue of Microorganisms (GCM) 10K type strain sequencing project: providing services to taxonomists for standard genome sequencing and annotation.</title>
        <authorList>
            <consortium name="The Broad Institute Genomics Platform"/>
            <consortium name="The Broad Institute Genome Sequencing Center for Infectious Disease"/>
            <person name="Wu L."/>
            <person name="Ma J."/>
        </authorList>
    </citation>
    <scope>NUCLEOTIDE SEQUENCE [LARGE SCALE GENOMIC DNA]</scope>
    <source>
        <strain evidence="4">NBRC 106348</strain>
    </source>
</reference>
<feature type="domain" description="Glucose/Sorbosone dehydrogenase" evidence="2">
    <location>
        <begin position="20"/>
        <end position="329"/>
    </location>
</feature>
<dbReference type="SUPFAM" id="SSF50952">
    <property type="entry name" value="Soluble quinoprotein glucose dehydrogenase"/>
    <property type="match status" value="1"/>
</dbReference>
<dbReference type="PANTHER" id="PTHR19328">
    <property type="entry name" value="HEDGEHOG-INTERACTING PROTEIN"/>
    <property type="match status" value="1"/>
</dbReference>
<dbReference type="Pfam" id="PF07995">
    <property type="entry name" value="GSDH"/>
    <property type="match status" value="1"/>
</dbReference>
<dbReference type="EMBL" id="BSUK01000001">
    <property type="protein sequence ID" value="GMA24814.1"/>
    <property type="molecule type" value="Genomic_DNA"/>
</dbReference>
<organism evidence="3 4">
    <name type="scientific">Luteimicrobium album</name>
    <dbReference type="NCBI Taxonomy" id="1054550"/>
    <lineage>
        <taxon>Bacteria</taxon>
        <taxon>Bacillati</taxon>
        <taxon>Actinomycetota</taxon>
        <taxon>Actinomycetes</taxon>
        <taxon>Micrococcales</taxon>
        <taxon>Luteimicrobium</taxon>
    </lineage>
</organism>
<name>A0ABQ6I4R8_9MICO</name>